<dbReference type="InterPro" id="IPR020449">
    <property type="entry name" value="Tscrpt_reg_AraC-type_HTH"/>
</dbReference>
<keyword evidence="2" id="KW-0238">DNA-binding</keyword>
<evidence type="ECO:0000313" key="7">
    <source>
        <dbReference type="Proteomes" id="UP000526233"/>
    </source>
</evidence>
<evidence type="ECO:0000256" key="1">
    <source>
        <dbReference type="ARBA" id="ARBA00023015"/>
    </source>
</evidence>
<dbReference type="EMBL" id="PKQI01000001">
    <property type="protein sequence ID" value="NNV19609.1"/>
    <property type="molecule type" value="Genomic_DNA"/>
</dbReference>
<dbReference type="AlphaFoldDB" id="A0A7Y3T223"/>
<dbReference type="GO" id="GO:0003700">
    <property type="term" value="F:DNA-binding transcription factor activity"/>
    <property type="evidence" value="ECO:0007669"/>
    <property type="project" value="InterPro"/>
</dbReference>
<dbReference type="InterPro" id="IPR009057">
    <property type="entry name" value="Homeodomain-like_sf"/>
</dbReference>
<dbReference type="InterPro" id="IPR018062">
    <property type="entry name" value="HTH_AraC-typ_CS"/>
</dbReference>
<dbReference type="PANTHER" id="PTHR46796">
    <property type="entry name" value="HTH-TYPE TRANSCRIPTIONAL ACTIVATOR RHAS-RELATED"/>
    <property type="match status" value="1"/>
</dbReference>
<dbReference type="InterPro" id="IPR050204">
    <property type="entry name" value="AraC_XylS_family_regulators"/>
</dbReference>
<feature type="domain" description="HTH araC/xylS-type" evidence="5">
    <location>
        <begin position="204"/>
        <end position="301"/>
    </location>
</feature>
<protein>
    <submittedName>
        <fullName evidence="6">AraC family transcriptional regulator</fullName>
    </submittedName>
</protein>
<evidence type="ECO:0000256" key="4">
    <source>
        <dbReference type="SAM" id="MobiDB-lite"/>
    </source>
</evidence>
<dbReference type="GO" id="GO:0043565">
    <property type="term" value="F:sequence-specific DNA binding"/>
    <property type="evidence" value="ECO:0007669"/>
    <property type="project" value="InterPro"/>
</dbReference>
<name>A0A7Y3T223_9HYPH</name>
<gene>
    <name evidence="6" type="ORF">EHE22_04085</name>
</gene>
<dbReference type="SUPFAM" id="SSF46689">
    <property type="entry name" value="Homeodomain-like"/>
    <property type="match status" value="2"/>
</dbReference>
<evidence type="ECO:0000256" key="2">
    <source>
        <dbReference type="ARBA" id="ARBA00023125"/>
    </source>
</evidence>
<dbReference type="Gene3D" id="1.10.10.60">
    <property type="entry name" value="Homeodomain-like"/>
    <property type="match status" value="1"/>
</dbReference>
<evidence type="ECO:0000256" key="3">
    <source>
        <dbReference type="ARBA" id="ARBA00023163"/>
    </source>
</evidence>
<sequence>MVSSFEESHSGQDKSDAMDRPEQATPGITKSLMQMSAMTVMRRHFPGEAMPLEDVLSNEEAFSITTQLTDLRLQKLWCGGSLVYEGARNEGSLAIAELSREWKRHQLSPFDDIEFRIPFADIRAFAEEAGRPEFRTLQNVHCATDNVVLGLARALLPFLDRPDLASTVFLEQIELAIMVHLTQTYGGLYFPHERKGTLSLKQERRATEFLAAHLNADFSISDVADACSLSRSHFMRAFKETFGKTPYRWLIEYRIAQASDMLIAGTPIAEIALACGFADQSHFTRVFSEIVGEAPGMWRRRYRKA</sequence>
<feature type="region of interest" description="Disordered" evidence="4">
    <location>
        <begin position="1"/>
        <end position="24"/>
    </location>
</feature>
<accession>A0A7Y3T223</accession>
<proteinExistence type="predicted"/>
<dbReference type="PROSITE" id="PS01124">
    <property type="entry name" value="HTH_ARAC_FAMILY_2"/>
    <property type="match status" value="1"/>
</dbReference>
<dbReference type="PROSITE" id="PS00041">
    <property type="entry name" value="HTH_ARAC_FAMILY_1"/>
    <property type="match status" value="1"/>
</dbReference>
<comment type="caution">
    <text evidence="6">The sequence shown here is derived from an EMBL/GenBank/DDBJ whole genome shotgun (WGS) entry which is preliminary data.</text>
</comment>
<dbReference type="PANTHER" id="PTHR46796:SF14">
    <property type="entry name" value="TRANSCRIPTIONAL REGULATORY PROTEIN"/>
    <property type="match status" value="1"/>
</dbReference>
<reference evidence="6 7" key="1">
    <citation type="submission" date="2018-11" db="EMBL/GenBank/DDBJ databases">
        <title>Genome sequencing and analysis.</title>
        <authorList>
            <person name="Huang Y.-T."/>
        </authorList>
    </citation>
    <scope>NUCLEOTIDE SEQUENCE [LARGE SCALE GENOMIC DNA]</scope>
    <source>
        <strain evidence="6 7">SHIN</strain>
    </source>
</reference>
<dbReference type="InterPro" id="IPR018060">
    <property type="entry name" value="HTH_AraC"/>
</dbReference>
<evidence type="ECO:0000259" key="5">
    <source>
        <dbReference type="PROSITE" id="PS01124"/>
    </source>
</evidence>
<dbReference type="PRINTS" id="PR00032">
    <property type="entry name" value="HTHARAC"/>
</dbReference>
<dbReference type="Pfam" id="PF12833">
    <property type="entry name" value="HTH_18"/>
    <property type="match status" value="1"/>
</dbReference>
<feature type="compositionally biased region" description="Basic and acidic residues" evidence="4">
    <location>
        <begin position="1"/>
        <end position="22"/>
    </location>
</feature>
<dbReference type="SMART" id="SM00342">
    <property type="entry name" value="HTH_ARAC"/>
    <property type="match status" value="1"/>
</dbReference>
<dbReference type="Proteomes" id="UP000526233">
    <property type="component" value="Unassembled WGS sequence"/>
</dbReference>
<keyword evidence="3" id="KW-0804">Transcription</keyword>
<organism evidence="6 7">
    <name type="scientific">Brucella pseudogrignonensis</name>
    <dbReference type="NCBI Taxonomy" id="419475"/>
    <lineage>
        <taxon>Bacteria</taxon>
        <taxon>Pseudomonadati</taxon>
        <taxon>Pseudomonadota</taxon>
        <taxon>Alphaproteobacteria</taxon>
        <taxon>Hyphomicrobiales</taxon>
        <taxon>Brucellaceae</taxon>
        <taxon>Brucella/Ochrobactrum group</taxon>
        <taxon>Brucella</taxon>
    </lineage>
</organism>
<evidence type="ECO:0000313" key="6">
    <source>
        <dbReference type="EMBL" id="NNV19609.1"/>
    </source>
</evidence>
<keyword evidence="1" id="KW-0805">Transcription regulation</keyword>